<reference evidence="2" key="1">
    <citation type="journal article" date="2019" name="Int. J. Syst. Evol. Microbiol.">
        <title>The Global Catalogue of Microorganisms (GCM) 10K type strain sequencing project: providing services to taxonomists for standard genome sequencing and annotation.</title>
        <authorList>
            <consortium name="The Broad Institute Genomics Platform"/>
            <consortium name="The Broad Institute Genome Sequencing Center for Infectious Disease"/>
            <person name="Wu L."/>
            <person name="Ma J."/>
        </authorList>
    </citation>
    <scope>NUCLEOTIDE SEQUENCE [LARGE SCALE GENOMIC DNA]</scope>
    <source>
        <strain evidence="2">CGMCC 1.16855</strain>
    </source>
</reference>
<evidence type="ECO:0000313" key="1">
    <source>
        <dbReference type="EMBL" id="MFC2999013.1"/>
    </source>
</evidence>
<dbReference type="Proteomes" id="UP001595420">
    <property type="component" value="Unassembled WGS sequence"/>
</dbReference>
<accession>A0ABV7BR90</accession>
<dbReference type="EMBL" id="JBHRSB010000001">
    <property type="protein sequence ID" value="MFC2999013.1"/>
    <property type="molecule type" value="Genomic_DNA"/>
</dbReference>
<dbReference type="RefSeq" id="WP_216834750.1">
    <property type="nucleotide sequence ID" value="NZ_JAFNJS010000001.1"/>
</dbReference>
<evidence type="ECO:0008006" key="3">
    <source>
        <dbReference type="Google" id="ProtNLM"/>
    </source>
</evidence>
<sequence length="315" mass="33725">MTQAPHGPPSKADAFVVGCIDPRLVDDLTVLMDAVGRTDRYAEFRIAGAALAAVDSNRPAWGQALWENLAASRQLHGVRKVVFVNHRDCGAMDLFAGRRLSLDPADELRQHQAVLDQAAAAVLARHPDMQVELRLMELDGRSTLLPCAACAGFPQAGRAPLRAEAVSPVQPTSAVPPAYAELLRLRLRDGPLAPEAERDLLAEGVTRHGLTAEAARAALAAAASERGQATGAAAAREVAVYLRSRADARGRVARTDLARASALYRRLSGSLPTAEADRRTALLLEAEGLSPRPEGLWRSTSWFDRLVRAPAPRPA</sequence>
<keyword evidence="2" id="KW-1185">Reference proteome</keyword>
<proteinExistence type="predicted"/>
<protein>
    <recommendedName>
        <fullName evidence="3">Carbonic anhydrase</fullName>
    </recommendedName>
</protein>
<gene>
    <name evidence="1" type="ORF">ACFOD3_03850</name>
</gene>
<comment type="caution">
    <text evidence="1">The sequence shown here is derived from an EMBL/GenBank/DDBJ whole genome shotgun (WGS) entry which is preliminary data.</text>
</comment>
<name>A0ABV7BR90_9PROT</name>
<evidence type="ECO:0000313" key="2">
    <source>
        <dbReference type="Proteomes" id="UP001595420"/>
    </source>
</evidence>
<organism evidence="1 2">
    <name type="scientific">Falsiroseomonas tokyonensis</name>
    <dbReference type="NCBI Taxonomy" id="430521"/>
    <lineage>
        <taxon>Bacteria</taxon>
        <taxon>Pseudomonadati</taxon>
        <taxon>Pseudomonadota</taxon>
        <taxon>Alphaproteobacteria</taxon>
        <taxon>Acetobacterales</taxon>
        <taxon>Roseomonadaceae</taxon>
        <taxon>Falsiroseomonas</taxon>
    </lineage>
</organism>